<accession>A0ABS1TED7</accession>
<evidence type="ECO:0000256" key="2">
    <source>
        <dbReference type="ARBA" id="ARBA00022801"/>
    </source>
</evidence>
<dbReference type="CDD" id="cd02883">
    <property type="entry name" value="NUDIX_Hydrolase"/>
    <property type="match status" value="1"/>
</dbReference>
<dbReference type="EMBL" id="JAESWC010000009">
    <property type="protein sequence ID" value="MBL4936981.1"/>
    <property type="molecule type" value="Genomic_DNA"/>
</dbReference>
<dbReference type="InterPro" id="IPR020476">
    <property type="entry name" value="Nudix_hydrolase"/>
</dbReference>
<dbReference type="InterPro" id="IPR015797">
    <property type="entry name" value="NUDIX_hydrolase-like_dom_sf"/>
</dbReference>
<comment type="caution">
    <text evidence="6">The sequence shown here is derived from an EMBL/GenBank/DDBJ whole genome shotgun (WGS) entry which is preliminary data.</text>
</comment>
<dbReference type="Pfam" id="PF00293">
    <property type="entry name" value="NUDIX"/>
    <property type="match status" value="1"/>
</dbReference>
<keyword evidence="3" id="KW-0460">Magnesium</keyword>
<dbReference type="RefSeq" id="WP_202749738.1">
    <property type="nucleotide sequence ID" value="NZ_JAESWC010000009.1"/>
</dbReference>
<dbReference type="Proteomes" id="UP000632377">
    <property type="component" value="Unassembled WGS sequence"/>
</dbReference>
<dbReference type="PROSITE" id="PS00893">
    <property type="entry name" value="NUDIX_BOX"/>
    <property type="match status" value="1"/>
</dbReference>
<evidence type="ECO:0000256" key="1">
    <source>
        <dbReference type="ARBA" id="ARBA00001946"/>
    </source>
</evidence>
<dbReference type="PANTHER" id="PTHR43046:SF12">
    <property type="entry name" value="GDP-MANNOSE MANNOSYL HYDROLASE"/>
    <property type="match status" value="1"/>
</dbReference>
<comment type="cofactor">
    <cofactor evidence="1">
        <name>Mg(2+)</name>
        <dbReference type="ChEBI" id="CHEBI:18420"/>
    </cofactor>
</comment>
<dbReference type="InterPro" id="IPR000086">
    <property type="entry name" value="NUDIX_hydrolase_dom"/>
</dbReference>
<dbReference type="PANTHER" id="PTHR43046">
    <property type="entry name" value="GDP-MANNOSE MANNOSYL HYDROLASE"/>
    <property type="match status" value="1"/>
</dbReference>
<evidence type="ECO:0000259" key="5">
    <source>
        <dbReference type="PROSITE" id="PS51462"/>
    </source>
</evidence>
<keyword evidence="7" id="KW-1185">Reference proteome</keyword>
<organism evidence="6 7">
    <name type="scientific">Clostridium rhizosphaerae</name>
    <dbReference type="NCBI Taxonomy" id="2803861"/>
    <lineage>
        <taxon>Bacteria</taxon>
        <taxon>Bacillati</taxon>
        <taxon>Bacillota</taxon>
        <taxon>Clostridia</taxon>
        <taxon>Eubacteriales</taxon>
        <taxon>Clostridiaceae</taxon>
        <taxon>Clostridium</taxon>
    </lineage>
</organism>
<evidence type="ECO:0000313" key="6">
    <source>
        <dbReference type="EMBL" id="MBL4936981.1"/>
    </source>
</evidence>
<dbReference type="SUPFAM" id="SSF55811">
    <property type="entry name" value="Nudix"/>
    <property type="match status" value="1"/>
</dbReference>
<feature type="domain" description="Nudix hydrolase" evidence="5">
    <location>
        <begin position="5"/>
        <end position="136"/>
    </location>
</feature>
<reference evidence="6 7" key="1">
    <citation type="submission" date="2021-01" db="EMBL/GenBank/DDBJ databases">
        <title>Genome public.</title>
        <authorList>
            <person name="Liu C."/>
            <person name="Sun Q."/>
        </authorList>
    </citation>
    <scope>NUCLEOTIDE SEQUENCE [LARGE SCALE GENOMIC DNA]</scope>
    <source>
        <strain evidence="6 7">YIM B02515</strain>
    </source>
</reference>
<sequence length="159" mass="17905">MNYPVHIVSVGGLIENEEGKVLLVKSPDRGWEIPGGQVEERESLTDALIREVKEETGIDIEVNELTLVNSNITKRVQPDGVTPIGSIVSFGFTGRAVSGELTTSEESLEVDWFDKDNILDIIDEEFTRDKVKYMLSYNGKTAYTVFSRNPYILHSVQYY</sequence>
<dbReference type="InterPro" id="IPR020084">
    <property type="entry name" value="NUDIX_hydrolase_CS"/>
</dbReference>
<protein>
    <submittedName>
        <fullName evidence="6">NUDIX hydrolase</fullName>
    </submittedName>
</protein>
<gene>
    <name evidence="6" type="ORF">JK636_14600</name>
</gene>
<keyword evidence="2 4" id="KW-0378">Hydrolase</keyword>
<evidence type="ECO:0000256" key="4">
    <source>
        <dbReference type="RuleBase" id="RU003476"/>
    </source>
</evidence>
<comment type="similarity">
    <text evidence="4">Belongs to the Nudix hydrolase family.</text>
</comment>
<dbReference type="PROSITE" id="PS51462">
    <property type="entry name" value="NUDIX"/>
    <property type="match status" value="1"/>
</dbReference>
<dbReference type="Gene3D" id="3.90.79.10">
    <property type="entry name" value="Nucleoside Triphosphate Pyrophosphohydrolase"/>
    <property type="match status" value="1"/>
</dbReference>
<name>A0ABS1TED7_9CLOT</name>
<evidence type="ECO:0000313" key="7">
    <source>
        <dbReference type="Proteomes" id="UP000632377"/>
    </source>
</evidence>
<dbReference type="PRINTS" id="PR00502">
    <property type="entry name" value="NUDIXFAMILY"/>
</dbReference>
<proteinExistence type="inferred from homology"/>
<dbReference type="GO" id="GO:0016787">
    <property type="term" value="F:hydrolase activity"/>
    <property type="evidence" value="ECO:0007669"/>
    <property type="project" value="UniProtKB-KW"/>
</dbReference>
<evidence type="ECO:0000256" key="3">
    <source>
        <dbReference type="ARBA" id="ARBA00022842"/>
    </source>
</evidence>